<gene>
    <name evidence="2" type="ORF">Sjap_011639</name>
</gene>
<feature type="region of interest" description="Disordered" evidence="1">
    <location>
        <begin position="237"/>
        <end position="260"/>
    </location>
</feature>
<evidence type="ECO:0000313" key="3">
    <source>
        <dbReference type="Proteomes" id="UP001417504"/>
    </source>
</evidence>
<evidence type="ECO:0000313" key="2">
    <source>
        <dbReference type="EMBL" id="KAK9131152.1"/>
    </source>
</evidence>
<dbReference type="PANTHER" id="PTHR35497:SF1">
    <property type="entry name" value="ACYL-UDP-N-ACETYLGLUCOSAMINE O-ACYLTRANSFERASE"/>
    <property type="match status" value="1"/>
</dbReference>
<feature type="compositionally biased region" description="Basic residues" evidence="1">
    <location>
        <begin position="370"/>
        <end position="380"/>
    </location>
</feature>
<dbReference type="PANTHER" id="PTHR35497">
    <property type="entry name" value="ACYL-UDP-N-ACETYLGLUCOSAMINE O-ACYLTRANSFERASE"/>
    <property type="match status" value="1"/>
</dbReference>
<comment type="caution">
    <text evidence="2">The sequence shown here is derived from an EMBL/GenBank/DDBJ whole genome shotgun (WGS) entry which is preliminary data.</text>
</comment>
<keyword evidence="3" id="KW-1185">Reference proteome</keyword>
<dbReference type="AlphaFoldDB" id="A0AAP0P4V9"/>
<dbReference type="Proteomes" id="UP001417504">
    <property type="component" value="Unassembled WGS sequence"/>
</dbReference>
<organism evidence="2 3">
    <name type="scientific">Stephania japonica</name>
    <dbReference type="NCBI Taxonomy" id="461633"/>
    <lineage>
        <taxon>Eukaryota</taxon>
        <taxon>Viridiplantae</taxon>
        <taxon>Streptophyta</taxon>
        <taxon>Embryophyta</taxon>
        <taxon>Tracheophyta</taxon>
        <taxon>Spermatophyta</taxon>
        <taxon>Magnoliopsida</taxon>
        <taxon>Ranunculales</taxon>
        <taxon>Menispermaceae</taxon>
        <taxon>Menispermoideae</taxon>
        <taxon>Cissampelideae</taxon>
        <taxon>Stephania</taxon>
    </lineage>
</organism>
<accession>A0AAP0P4V9</accession>
<feature type="region of interest" description="Disordered" evidence="1">
    <location>
        <begin position="363"/>
        <end position="384"/>
    </location>
</feature>
<dbReference type="EMBL" id="JBBNAE010000004">
    <property type="protein sequence ID" value="KAK9131152.1"/>
    <property type="molecule type" value="Genomic_DNA"/>
</dbReference>
<evidence type="ECO:0008006" key="4">
    <source>
        <dbReference type="Google" id="ProtNLM"/>
    </source>
</evidence>
<feature type="compositionally biased region" description="Polar residues" evidence="1">
    <location>
        <begin position="243"/>
        <end position="260"/>
    </location>
</feature>
<protein>
    <recommendedName>
        <fullName evidence="4">C2H2-type domain-containing protein</fullName>
    </recommendedName>
</protein>
<proteinExistence type="predicted"/>
<sequence>MTGPAKLGFSQVSASSLREKAAKITLQQVRAQGHKYVELREDGKNGKRFIFFCTLCLSPCYSDITLSEHLKGNFHKERYRAAKFTLLGRNPWPFNDGVLFFHDSSEENGHIVDAHEENMKVNVGKDELVVPKVLRNDEITDIELKLIGLGEIGARIIGDEDDVQKKIKRMWCAWLGKENPEVVYKATEHDFGIVVFTYNYNLGRKSIFDDCNLLRDGNNVLDMEIIEGRKRKRSFSDAGDASESLSNQYESSGEDSLNSNCSPLVNTASDQGKDIRKLVPSKSLRRALRQKQQLAADKVCDICQNKMLPGKDVATLLNMKTGRLVCSSRNVNGAFHVFHVSCLVHWILLCEFEIQTKQSITPKEVPEPKKKTRGKPKKKRNGIETRVDQDHITSVFCPECQGTGLDIKGDDQLEKPRFLLSKMFNHKIQVSDAHKAWIKSPEILPNCSIGFHFPSQSEETLEETVQSQNLLRFYRFYRADA</sequence>
<evidence type="ECO:0000256" key="1">
    <source>
        <dbReference type="SAM" id="MobiDB-lite"/>
    </source>
</evidence>
<name>A0AAP0P4V9_9MAGN</name>
<reference evidence="2 3" key="1">
    <citation type="submission" date="2024-01" db="EMBL/GenBank/DDBJ databases">
        <title>Genome assemblies of Stephania.</title>
        <authorList>
            <person name="Yang L."/>
        </authorList>
    </citation>
    <scope>NUCLEOTIDE SEQUENCE [LARGE SCALE GENOMIC DNA]</scope>
    <source>
        <strain evidence="2">QJT</strain>
        <tissue evidence="2">Leaf</tissue>
    </source>
</reference>